<dbReference type="RefSeq" id="WP_203413248.1">
    <property type="nucleotide sequence ID" value="NZ_CP060244.1"/>
</dbReference>
<feature type="compositionally biased region" description="Gly residues" evidence="1">
    <location>
        <begin position="266"/>
        <end position="293"/>
    </location>
</feature>
<evidence type="ECO:0000256" key="1">
    <source>
        <dbReference type="SAM" id="MobiDB-lite"/>
    </source>
</evidence>
<dbReference type="EMBL" id="CP060244">
    <property type="protein sequence ID" value="QNT79048.1"/>
    <property type="molecule type" value="Genomic_DNA"/>
</dbReference>
<feature type="compositionally biased region" description="Pro residues" evidence="1">
    <location>
        <begin position="101"/>
        <end position="112"/>
    </location>
</feature>
<evidence type="ECO:0000256" key="2">
    <source>
        <dbReference type="SAM" id="Phobius"/>
    </source>
</evidence>
<feature type="compositionally biased region" description="Polar residues" evidence="1">
    <location>
        <begin position="294"/>
        <end position="305"/>
    </location>
</feature>
<feature type="transmembrane region" description="Helical" evidence="2">
    <location>
        <begin position="12"/>
        <end position="35"/>
    </location>
</feature>
<keyword evidence="2" id="KW-0472">Membrane</keyword>
<keyword evidence="2" id="KW-0812">Transmembrane</keyword>
<keyword evidence="2" id="KW-1133">Transmembrane helix</keyword>
<evidence type="ECO:0000313" key="4">
    <source>
        <dbReference type="Proteomes" id="UP000516349"/>
    </source>
</evidence>
<feature type="compositionally biased region" description="Polar residues" evidence="1">
    <location>
        <begin position="164"/>
        <end position="177"/>
    </location>
</feature>
<name>A0A7H1NTD8_9PROT</name>
<reference evidence="3 4" key="1">
    <citation type="submission" date="2020-08" db="EMBL/GenBank/DDBJ databases">
        <title>Complete genome sequence of Entomobacter blattae G55GP.</title>
        <authorList>
            <person name="Poehlein A."/>
            <person name="Guzman J."/>
            <person name="Daniel R."/>
            <person name="Vilcinskas A."/>
        </authorList>
    </citation>
    <scope>NUCLEOTIDE SEQUENCE [LARGE SCALE GENOMIC DNA]</scope>
    <source>
        <strain evidence="3 4">G55GP</strain>
    </source>
</reference>
<feature type="compositionally biased region" description="Low complexity" evidence="1">
    <location>
        <begin position="86"/>
        <end position="100"/>
    </location>
</feature>
<feature type="region of interest" description="Disordered" evidence="1">
    <location>
        <begin position="63"/>
        <end position="305"/>
    </location>
</feature>
<dbReference type="KEGG" id="ebla:JGUZn3_18340"/>
<organism evidence="3 4">
    <name type="scientific">Entomobacter blattae</name>
    <dbReference type="NCBI Taxonomy" id="2762277"/>
    <lineage>
        <taxon>Bacteria</taxon>
        <taxon>Pseudomonadati</taxon>
        <taxon>Pseudomonadota</taxon>
        <taxon>Alphaproteobacteria</taxon>
        <taxon>Acetobacterales</taxon>
        <taxon>Acetobacteraceae</taxon>
        <taxon>Entomobacter</taxon>
    </lineage>
</organism>
<proteinExistence type="predicted"/>
<evidence type="ECO:0008006" key="5">
    <source>
        <dbReference type="Google" id="ProtNLM"/>
    </source>
</evidence>
<evidence type="ECO:0000313" key="3">
    <source>
        <dbReference type="EMBL" id="QNT79048.1"/>
    </source>
</evidence>
<feature type="compositionally biased region" description="Basic and acidic residues" evidence="1">
    <location>
        <begin position="218"/>
        <end position="243"/>
    </location>
</feature>
<dbReference type="AlphaFoldDB" id="A0A7H1NTD8"/>
<sequence>MIVPLRRSERNVLRKSTLVSVLLHGVVVIIALFFIPMQGKMPEPPAEQTIEMAFEGGTGEMAKADHPAEKAETGKAENEEAEEESGSSSSTSQSQSSASAEPPPRPVTPVPPQMESKAPSVPTPSKLAEPIKPVTPLPTLQPTKQNPLEELPTQLSPDAAEPQKVTQPKTAESSTAVNAVPKVQPLTSSSQSVSPTTELSQLESLPKTQNPVPIKASEAGEGKTGEKKAANGKARDGKEEKNGSGKSGSPDTHDLMAALDKMSAGSGSGGGKGRGSSHGGAGHGRGARGGGSPTGNITSALSMGQQRTIGNSVRRCYTEDTEARNYSSFSAQMQVTVDENGVARLVKFLPATVAKMASDPQYRAQAERARAAVLSPTCSKLPVPEKFLGKVSTLSFVFRP</sequence>
<gene>
    <name evidence="3" type="ORF">JGUZn3_18340</name>
</gene>
<feature type="compositionally biased region" description="Basic and acidic residues" evidence="1">
    <location>
        <begin position="63"/>
        <end position="78"/>
    </location>
</feature>
<dbReference type="Proteomes" id="UP000516349">
    <property type="component" value="Chromosome"/>
</dbReference>
<keyword evidence="4" id="KW-1185">Reference proteome</keyword>
<feature type="compositionally biased region" description="Polar residues" evidence="1">
    <location>
        <begin position="185"/>
        <end position="211"/>
    </location>
</feature>
<protein>
    <recommendedName>
        <fullName evidence="5">Energy transducer TonB</fullName>
    </recommendedName>
</protein>
<accession>A0A7H1NTD8</accession>